<dbReference type="SUPFAM" id="SSF50978">
    <property type="entry name" value="WD40 repeat-like"/>
    <property type="match status" value="3"/>
</dbReference>
<evidence type="ECO:0000256" key="2">
    <source>
        <dbReference type="ARBA" id="ARBA00022737"/>
    </source>
</evidence>
<feature type="repeat" description="WD" evidence="3">
    <location>
        <begin position="843"/>
        <end position="884"/>
    </location>
</feature>
<dbReference type="InterPro" id="IPR015943">
    <property type="entry name" value="WD40/YVTN_repeat-like_dom_sf"/>
</dbReference>
<dbReference type="InterPro" id="IPR027417">
    <property type="entry name" value="P-loop_NTPase"/>
</dbReference>
<dbReference type="Proteomes" id="UP000663846">
    <property type="component" value="Unassembled WGS sequence"/>
</dbReference>
<name>A0A8H2WGY8_9AGAM</name>
<feature type="region of interest" description="Disordered" evidence="4">
    <location>
        <begin position="14"/>
        <end position="74"/>
    </location>
</feature>
<feature type="repeat" description="WD" evidence="3">
    <location>
        <begin position="1242"/>
        <end position="1283"/>
    </location>
</feature>
<dbReference type="InterPro" id="IPR036322">
    <property type="entry name" value="WD40_repeat_dom_sf"/>
</dbReference>
<feature type="repeat" description="WD" evidence="3">
    <location>
        <begin position="1108"/>
        <end position="1149"/>
    </location>
</feature>
<evidence type="ECO:0000256" key="3">
    <source>
        <dbReference type="PROSITE-ProRule" id="PRU00221"/>
    </source>
</evidence>
<evidence type="ECO:0000313" key="6">
    <source>
        <dbReference type="EMBL" id="CAE6379158.1"/>
    </source>
</evidence>
<organism evidence="6 7">
    <name type="scientific">Rhizoctonia solani</name>
    <dbReference type="NCBI Taxonomy" id="456999"/>
    <lineage>
        <taxon>Eukaryota</taxon>
        <taxon>Fungi</taxon>
        <taxon>Dikarya</taxon>
        <taxon>Basidiomycota</taxon>
        <taxon>Agaricomycotina</taxon>
        <taxon>Agaricomycetes</taxon>
        <taxon>Cantharellales</taxon>
        <taxon>Ceratobasidiaceae</taxon>
        <taxon>Rhizoctonia</taxon>
    </lineage>
</organism>
<feature type="repeat" description="WD" evidence="3">
    <location>
        <begin position="973"/>
        <end position="1014"/>
    </location>
</feature>
<gene>
    <name evidence="6" type="ORF">RDB_LOCUS32645</name>
</gene>
<dbReference type="Pfam" id="PF24883">
    <property type="entry name" value="NPHP3_N"/>
    <property type="match status" value="1"/>
</dbReference>
<evidence type="ECO:0000259" key="5">
    <source>
        <dbReference type="Pfam" id="PF24883"/>
    </source>
</evidence>
<dbReference type="SMART" id="SM00320">
    <property type="entry name" value="WD40"/>
    <property type="match status" value="14"/>
</dbReference>
<evidence type="ECO:0000256" key="1">
    <source>
        <dbReference type="ARBA" id="ARBA00022574"/>
    </source>
</evidence>
<feature type="repeat" description="WD" evidence="3">
    <location>
        <begin position="1370"/>
        <end position="1402"/>
    </location>
</feature>
<feature type="repeat" description="WD" evidence="3">
    <location>
        <begin position="929"/>
        <end position="969"/>
    </location>
</feature>
<dbReference type="SUPFAM" id="SSF52540">
    <property type="entry name" value="P-loop containing nucleoside triphosphate hydrolases"/>
    <property type="match status" value="1"/>
</dbReference>
<evidence type="ECO:0000313" key="7">
    <source>
        <dbReference type="Proteomes" id="UP000663846"/>
    </source>
</evidence>
<feature type="compositionally biased region" description="Basic and acidic residues" evidence="4">
    <location>
        <begin position="1409"/>
        <end position="1419"/>
    </location>
</feature>
<dbReference type="Gene3D" id="3.40.50.300">
    <property type="entry name" value="P-loop containing nucleotide triphosphate hydrolases"/>
    <property type="match status" value="1"/>
</dbReference>
<sequence>MTLKDIIKEGRRKLFKSDSRSASPRTAASPLNASLQIASPTATPSTLLASPPIPLPTTAPTKKNEPEIVTPNASNDSWPSLTTLLWLLNQNALLSPLKVVLDDLSEFVRSCEKVVVTTSEYEVLRTQLELLFKDLGGYVTSNAPPVMTTSVLNICGAIRTELGQLYADQDRNTISRYFQADRDLDNIMTCYRHIQSHIERLTLNANLSIWAIVDRQTTEARLAKITPSLSASYNSAEAALVRRRECTANTRERVILDIIVWKNDQNGEKVCWMSGMAGTGKTTIATSLCSILDKTHELGASFFCARLLPECRNVKLIIPTIAYQLARSSSPFQGALSQALERDPDVHTKALRLQFKHMILEPLQEVARSLPPNFIVTIDALDECEDDGGVEQILDLLLEHASKLPIKFFVSSRPEPHIRERIGKSTLKSQLVLHELEEKMVKADIEIYLREELASVLPNDNQLAALVEYAGVLFIYAATVARYIRSGNPLKRLETVLEASGPGRYSSNKTKEIDALYGAVLTSALSNPDLETWEKEQIELVLRTVVCIQEPLTVDALAGLLKLSYVEIQEALRPLWSVLHVSTSGASSRVSTLHVSFSDYIFDSSRSKHFSCNPEAQNGRLANLCLERIEQNQIQFNICNLESSYIFDQDIPSIDERVNQAIPLDLLYACLYWAVHLNLGEKSIGQAQKLNEFLSTRLLLWAEVLNLTKRMDKGVELMEKVMRWLQAIDCSRSIKLLAQDARRFVTMFSTSPVARSTPHLYVSMLASWPESQPMSRCYVQRGIDLIVINGIATTERQLALLSTIPVADQVNSIKFSPDGEFFVAGTAGGTMFVWDASNYRIITLAHTHSITVIAISPDSTRICSGSWDETLSIWNPRNGQLIVGPLVGHCNGISAVAYSSDGLWVASGSYDGTVRMWNTQTGEAKGDPLEGYDDFIYSVTVSYDDSMVAAGSDSVIYIWDSSNCQLITKLSPAQGHINPTRAVEFLPDRNYLTSGSDDGAVRIWDLSDRRSARQVSLNREHLSSIYAIAVSDDGNLCASGAAEAGVKIRNTPWSPRAPTSCALVWHTGTVTSIGFSPDGLRLVSGSHDMNVCVWDLQDLDGRIVKNVSGGHNDWVRSVAFSPCGTHILSGSDDMTIRTWDVKTGQPVRHPLQGHKGRVIAIKFLANNTHIASVSDDRIICIWNRQSGDLERSIGPVETDGIHDDFYQGYWPVAFSFDGDRIFCGSFSGNIYIWESEELLRVLTGHTERVSSITLSVDERRIISGSWDKTIIMWDASTGEPLCGPLSGHTHWVYSVACSPNGIHIASGSGDMSIRLWNAQNGLPMLEPLWGHTGAVRVVSFAPNSLYLVSGSQDKSVRVWNVNNGHSIAAYNGHTDLICSVALSPDGTQIVSGSADMTIRLWNAPAPDISPRDDSTKSSEESTINSFAPEWKTEDDGWVQDHQQRLIIWVPPDLRCVLLQKNNPIVISRQGCIDLYFSNARIGEAWATCYRPL</sequence>
<dbReference type="CDD" id="cd00200">
    <property type="entry name" value="WD40"/>
    <property type="match status" value="2"/>
</dbReference>
<proteinExistence type="predicted"/>
<dbReference type="InterPro" id="IPR001680">
    <property type="entry name" value="WD40_rpt"/>
</dbReference>
<feature type="region of interest" description="Disordered" evidence="4">
    <location>
        <begin position="1405"/>
        <end position="1425"/>
    </location>
</feature>
<reference evidence="6" key="1">
    <citation type="submission" date="2021-01" db="EMBL/GenBank/DDBJ databases">
        <authorList>
            <person name="Kaushik A."/>
        </authorList>
    </citation>
    <scope>NUCLEOTIDE SEQUENCE</scope>
    <source>
        <strain evidence="6">AG1-1C</strain>
    </source>
</reference>
<dbReference type="PROSITE" id="PS50082">
    <property type="entry name" value="WD_REPEATS_2"/>
    <property type="match status" value="12"/>
</dbReference>
<keyword evidence="1 3" id="KW-0853">WD repeat</keyword>
<keyword evidence="2" id="KW-0677">Repeat</keyword>
<dbReference type="PROSITE" id="PS50294">
    <property type="entry name" value="WD_REPEATS_REGION"/>
    <property type="match status" value="10"/>
</dbReference>
<feature type="repeat" description="WD" evidence="3">
    <location>
        <begin position="1285"/>
        <end position="1326"/>
    </location>
</feature>
<dbReference type="GO" id="GO:1990234">
    <property type="term" value="C:transferase complex"/>
    <property type="evidence" value="ECO:0007669"/>
    <property type="project" value="UniProtKB-ARBA"/>
</dbReference>
<dbReference type="PROSITE" id="PS00678">
    <property type="entry name" value="WD_REPEATS_1"/>
    <property type="match status" value="7"/>
</dbReference>
<feature type="repeat" description="WD" evidence="3">
    <location>
        <begin position="886"/>
        <end position="927"/>
    </location>
</feature>
<feature type="repeat" description="WD" evidence="3">
    <location>
        <begin position="1151"/>
        <end position="1192"/>
    </location>
</feature>
<feature type="repeat" description="WD" evidence="3">
    <location>
        <begin position="810"/>
        <end position="844"/>
    </location>
</feature>
<dbReference type="PANTHER" id="PTHR22847">
    <property type="entry name" value="WD40 REPEAT PROTEIN"/>
    <property type="match status" value="1"/>
</dbReference>
<dbReference type="Gene3D" id="2.130.10.10">
    <property type="entry name" value="YVTN repeat-like/Quinoprotein amine dehydrogenase"/>
    <property type="match status" value="5"/>
</dbReference>
<feature type="compositionally biased region" description="Polar residues" evidence="4">
    <location>
        <begin position="31"/>
        <end position="48"/>
    </location>
</feature>
<comment type="caution">
    <text evidence="6">The sequence shown here is derived from an EMBL/GenBank/DDBJ whole genome shotgun (WGS) entry which is preliminary data.</text>
</comment>
<feature type="domain" description="Nephrocystin 3-like N-terminal" evidence="5">
    <location>
        <begin position="261"/>
        <end position="413"/>
    </location>
</feature>
<dbReference type="InterPro" id="IPR056884">
    <property type="entry name" value="NPHP3-like_N"/>
</dbReference>
<feature type="compositionally biased region" description="Low complexity" evidence="4">
    <location>
        <begin position="20"/>
        <end position="30"/>
    </location>
</feature>
<feature type="repeat" description="WD" evidence="3">
    <location>
        <begin position="1328"/>
        <end position="1369"/>
    </location>
</feature>
<dbReference type="EMBL" id="CAJMWS010000208">
    <property type="protein sequence ID" value="CAE6379158.1"/>
    <property type="molecule type" value="Genomic_DNA"/>
</dbReference>
<accession>A0A8H2WGY8</accession>
<feature type="repeat" description="WD" evidence="3">
    <location>
        <begin position="1063"/>
        <end position="1097"/>
    </location>
</feature>
<dbReference type="InterPro" id="IPR020472">
    <property type="entry name" value="WD40_PAC1"/>
</dbReference>
<protein>
    <recommendedName>
        <fullName evidence="5">Nephrocystin 3-like N-terminal domain-containing protein</fullName>
    </recommendedName>
</protein>
<dbReference type="PRINTS" id="PR00320">
    <property type="entry name" value="GPROTEINBRPT"/>
</dbReference>
<dbReference type="Pfam" id="PF00400">
    <property type="entry name" value="WD40"/>
    <property type="match status" value="13"/>
</dbReference>
<evidence type="ECO:0000256" key="4">
    <source>
        <dbReference type="SAM" id="MobiDB-lite"/>
    </source>
</evidence>
<dbReference type="InterPro" id="IPR019775">
    <property type="entry name" value="WD40_repeat_CS"/>
</dbReference>
<dbReference type="PANTHER" id="PTHR22847:SF637">
    <property type="entry name" value="WD REPEAT DOMAIN 5B"/>
    <property type="match status" value="1"/>
</dbReference>